<protein>
    <submittedName>
        <fullName evidence="2">Ubiquinone biosynthesis O-methyltransferase</fullName>
        <ecNumber evidence="2">2.1.1.222</ecNumber>
    </submittedName>
</protein>
<dbReference type="Pfam" id="PF13649">
    <property type="entry name" value="Methyltransf_25"/>
    <property type="match status" value="1"/>
</dbReference>
<dbReference type="InterPro" id="IPR041698">
    <property type="entry name" value="Methyltransf_25"/>
</dbReference>
<name>A0ABX2D2G4_9CYAN</name>
<sequence>MRSHLLPNPIENIVTKNLASAASISELPVSESPETGPPLIDSNRLKLILKERLKKNIGIKGEFYLPCLPSMLDDYLKLLSDFLNILGQNIDAAQAKNLRTLIANALAEGFKNSPHANLIVSYFPANSQNGLAGGITLNTKIQIESMAQKYHSWPDIRPEPLFGSHPDAKVIAIAAELGEPGKAPILDVGAGPGRNSLPLARLGHSVDAIELTPIFAEKLSAAATAENLPVNVTQGDVLDPLLRMKTYRYKLAIATEVLSHFRYPEQVRLFLGKMSDAVLSGGFILFSAFLAVDGYEPDEMAKQMSELCWSYLITKQELQAAIEGLPLEIISDESVIEYEQKHLPDSAWPPTPWFASWASGRDLFPVQQTPPLELRWILVKRL</sequence>
<dbReference type="Proteomes" id="UP000702425">
    <property type="component" value="Unassembled WGS sequence"/>
</dbReference>
<reference evidence="2 3" key="1">
    <citation type="journal article" date="2020" name="Sci. Rep.">
        <title>A novel cyanobacterial geosmin producer, revising GeoA distribution and dispersion patterns in Bacteria.</title>
        <authorList>
            <person name="Churro C."/>
            <person name="Semedo-Aguiar A.P."/>
            <person name="Silva A.D."/>
            <person name="Pereira-Leal J.B."/>
            <person name="Leite R.B."/>
        </authorList>
    </citation>
    <scope>NUCLEOTIDE SEQUENCE [LARGE SCALE GENOMIC DNA]</scope>
    <source>
        <strain evidence="2 3">IPMA8</strain>
    </source>
</reference>
<keyword evidence="2" id="KW-0808">Transferase</keyword>
<keyword evidence="2" id="KW-0830">Ubiquinone</keyword>
<evidence type="ECO:0000313" key="2">
    <source>
        <dbReference type="EMBL" id="NQE36182.1"/>
    </source>
</evidence>
<organism evidence="2 3">
    <name type="scientific">Microcoleus asticus IPMA8</name>
    <dbReference type="NCBI Taxonomy" id="2563858"/>
    <lineage>
        <taxon>Bacteria</taxon>
        <taxon>Bacillati</taxon>
        <taxon>Cyanobacteriota</taxon>
        <taxon>Cyanophyceae</taxon>
        <taxon>Oscillatoriophycideae</taxon>
        <taxon>Oscillatoriales</taxon>
        <taxon>Microcoleaceae</taxon>
        <taxon>Microcoleus</taxon>
        <taxon>Microcoleus asticus</taxon>
    </lineage>
</organism>
<dbReference type="InterPro" id="IPR029063">
    <property type="entry name" value="SAM-dependent_MTases_sf"/>
</dbReference>
<dbReference type="SUPFAM" id="SSF53335">
    <property type="entry name" value="S-adenosyl-L-methionine-dependent methyltransferases"/>
    <property type="match status" value="1"/>
</dbReference>
<proteinExistence type="predicted"/>
<dbReference type="GO" id="GO:0032259">
    <property type="term" value="P:methylation"/>
    <property type="evidence" value="ECO:0007669"/>
    <property type="project" value="UniProtKB-KW"/>
</dbReference>
<evidence type="ECO:0000259" key="1">
    <source>
        <dbReference type="Pfam" id="PF13649"/>
    </source>
</evidence>
<evidence type="ECO:0000313" key="3">
    <source>
        <dbReference type="Proteomes" id="UP000702425"/>
    </source>
</evidence>
<feature type="domain" description="Methyltransferase" evidence="1">
    <location>
        <begin position="185"/>
        <end position="281"/>
    </location>
</feature>
<dbReference type="EMBL" id="SRRZ01000076">
    <property type="protein sequence ID" value="NQE36182.1"/>
    <property type="molecule type" value="Genomic_DNA"/>
</dbReference>
<dbReference type="Gene3D" id="3.40.50.150">
    <property type="entry name" value="Vaccinia Virus protein VP39"/>
    <property type="match status" value="1"/>
</dbReference>
<dbReference type="EC" id="2.1.1.222" evidence="2"/>
<comment type="caution">
    <text evidence="2">The sequence shown here is derived from an EMBL/GenBank/DDBJ whole genome shotgun (WGS) entry which is preliminary data.</text>
</comment>
<accession>A0ABX2D2G4</accession>
<keyword evidence="3" id="KW-1185">Reference proteome</keyword>
<keyword evidence="2" id="KW-0489">Methyltransferase</keyword>
<gene>
    <name evidence="2" type="primary">ubiG_5</name>
    <name evidence="2" type="ORF">E5S67_03945</name>
</gene>
<dbReference type="CDD" id="cd02440">
    <property type="entry name" value="AdoMet_MTases"/>
    <property type="match status" value="1"/>
</dbReference>
<dbReference type="GO" id="GO:0102208">
    <property type="term" value="F:2-polyprenyl-6-hydroxyphenol methylase activity"/>
    <property type="evidence" value="ECO:0007669"/>
    <property type="project" value="UniProtKB-EC"/>
</dbReference>